<name>A0A4R6PK92_NOCIG</name>
<dbReference type="Gene3D" id="3.20.20.70">
    <property type="entry name" value="Aldolase class I"/>
    <property type="match status" value="1"/>
</dbReference>
<proteinExistence type="predicted"/>
<evidence type="ECO:0000313" key="1">
    <source>
        <dbReference type="EMBL" id="TDP38521.1"/>
    </source>
</evidence>
<dbReference type="Proteomes" id="UP000295087">
    <property type="component" value="Unassembled WGS sequence"/>
</dbReference>
<dbReference type="InterPro" id="IPR058240">
    <property type="entry name" value="rSAM_sf"/>
</dbReference>
<dbReference type="EMBL" id="SNXK01000003">
    <property type="protein sequence ID" value="TDP38521.1"/>
    <property type="molecule type" value="Genomic_DNA"/>
</dbReference>
<evidence type="ECO:0000313" key="2">
    <source>
        <dbReference type="Proteomes" id="UP000295087"/>
    </source>
</evidence>
<dbReference type="AlphaFoldDB" id="A0A4R6PK92"/>
<comment type="caution">
    <text evidence="1">The sequence shown here is derived from an EMBL/GenBank/DDBJ whole genome shotgun (WGS) entry which is preliminary data.</text>
</comment>
<sequence length="329" mass="36015">MSGPTTSSQRPVRIWYVAAQRLCNFGCTYCVSTGDWAKSNREDWRAPQDRDTFAAVVDWIGTRPFPVDVRLGTLGEPFASPVFLDRAAWLTHQSGVRFVELLSNASLIERRLPKLEPHANLGKLSLWLTWHDGQIPLEKFIAAAAFAQETYGCFVVVNALLFANHDTTTIARVKAAAEAAGLRFNLDLGYDPSVPSDNSTSNDAAAAVPVLRGGGNVLDVVAACGGDTELTRVALTGLTSPQHRACRAGSDYVFLDIHGDVYRCSRYATLGKHRYGNILDPDFELHLRENIWAPCEAASGCANKEDFLNLRLAEHLRPSVVPSLGWTDA</sequence>
<keyword evidence="2" id="KW-1185">Reference proteome</keyword>
<organism evidence="1 2">
    <name type="scientific">Nocardia ignorata</name>
    <dbReference type="NCBI Taxonomy" id="145285"/>
    <lineage>
        <taxon>Bacteria</taxon>
        <taxon>Bacillati</taxon>
        <taxon>Actinomycetota</taxon>
        <taxon>Actinomycetes</taxon>
        <taxon>Mycobacteriales</taxon>
        <taxon>Nocardiaceae</taxon>
        <taxon>Nocardia</taxon>
    </lineage>
</organism>
<dbReference type="SUPFAM" id="SSF102114">
    <property type="entry name" value="Radical SAM enzymes"/>
    <property type="match status" value="1"/>
</dbReference>
<dbReference type="InterPro" id="IPR013785">
    <property type="entry name" value="Aldolase_TIM"/>
</dbReference>
<accession>A0A4R6PK92</accession>
<protein>
    <submittedName>
        <fullName evidence="1">Radical SAM protein with 4Fe4S-binding SPASM domain</fullName>
    </submittedName>
</protein>
<reference evidence="1 2" key="1">
    <citation type="submission" date="2019-03" db="EMBL/GenBank/DDBJ databases">
        <title>Genomic Encyclopedia of Type Strains, Phase IV (KMG-IV): sequencing the most valuable type-strain genomes for metagenomic binning, comparative biology and taxonomic classification.</title>
        <authorList>
            <person name="Goeker M."/>
        </authorList>
    </citation>
    <scope>NUCLEOTIDE SEQUENCE [LARGE SCALE GENOMIC DNA]</scope>
    <source>
        <strain evidence="1 2">DSM 44496</strain>
    </source>
</reference>
<gene>
    <name evidence="1" type="ORF">DFR75_103178</name>
</gene>